<keyword evidence="1" id="KW-0548">Nucleotidyltransferase</keyword>
<accession>H7EPA8</accession>
<dbReference type="RefSeq" id="WP_002706423.1">
    <property type="nucleotide sequence ID" value="NZ_AGRW01000054.1"/>
</dbReference>
<dbReference type="eggNOG" id="COG0470">
    <property type="taxonomic scope" value="Bacteria"/>
</dbReference>
<dbReference type="InterPro" id="IPR027417">
    <property type="entry name" value="P-loop_NTPase"/>
</dbReference>
<dbReference type="GO" id="GO:0006261">
    <property type="term" value="P:DNA-templated DNA replication"/>
    <property type="evidence" value="ECO:0007669"/>
    <property type="project" value="TreeGrafter"/>
</dbReference>
<gene>
    <name evidence="1" type="ORF">TresaDRAFT_0214</name>
</gene>
<dbReference type="GO" id="GO:0003887">
    <property type="term" value="F:DNA-directed DNA polymerase activity"/>
    <property type="evidence" value="ECO:0007669"/>
    <property type="project" value="UniProtKB-EC"/>
</dbReference>
<dbReference type="Pfam" id="PF13177">
    <property type="entry name" value="DNA_pol3_delta2"/>
    <property type="match status" value="1"/>
</dbReference>
<dbReference type="OrthoDB" id="350329at2"/>
<comment type="caution">
    <text evidence="1">The sequence shown here is derived from an EMBL/GenBank/DDBJ whole genome shotgun (WGS) entry which is preliminary data.</text>
</comment>
<dbReference type="Gene3D" id="3.40.50.300">
    <property type="entry name" value="P-loop containing nucleotide triphosphate hydrolases"/>
    <property type="match status" value="1"/>
</dbReference>
<evidence type="ECO:0000313" key="1">
    <source>
        <dbReference type="EMBL" id="EIC00741.1"/>
    </source>
</evidence>
<dbReference type="InterPro" id="IPR050238">
    <property type="entry name" value="DNA_Rep/Repair_Clamp_Loader"/>
</dbReference>
<keyword evidence="2" id="KW-1185">Reference proteome</keyword>
<sequence length="383" mass="41931">MSKVLAQDAYELVLSDLHGGSLPGALLFSGKEFSGKLTAALDVADAMFGGRSFWQGSPDFLLLGHRDCCLEIAAFARRLESSPGGESLSLFLDSVRKLSLRFSQVLWDGDDSAKKFAQVLEELDGDVGALKSQSDPEKIGKLCASILKSCEKLEGDFLYESVPIDQIRNMASWAHDRPNFTKKVVVIENAELMLESARNSLLKILEEPPRDVLFILTTSNRGAVMQTILSRVRTYQFTERAASVESEILSSVFGVEGMTGIADYVRSFLPVAPSAVREIASRYYGAVCAGQIPSASSVVDSCAKFKPRFLFSMFLKGIMDSCGNFARSPRLSAVAFENARCVRECWNAVSVYNQSPLAAIEHLTKELSLVQRIMRPYDGGSDG</sequence>
<dbReference type="EMBL" id="AGRW01000054">
    <property type="protein sequence ID" value="EIC00741.1"/>
    <property type="molecule type" value="Genomic_DNA"/>
</dbReference>
<dbReference type="SUPFAM" id="SSF52540">
    <property type="entry name" value="P-loop containing nucleoside triphosphate hydrolases"/>
    <property type="match status" value="1"/>
</dbReference>
<proteinExistence type="predicted"/>
<name>H7EPA8_9SPIR</name>
<dbReference type="AlphaFoldDB" id="H7EPA8"/>
<organism evidence="1 2">
    <name type="scientific">Treponema saccharophilum DSM 2985</name>
    <dbReference type="NCBI Taxonomy" id="907348"/>
    <lineage>
        <taxon>Bacteria</taxon>
        <taxon>Pseudomonadati</taxon>
        <taxon>Spirochaetota</taxon>
        <taxon>Spirochaetia</taxon>
        <taxon>Spirochaetales</taxon>
        <taxon>Treponemataceae</taxon>
        <taxon>Treponema</taxon>
    </lineage>
</organism>
<dbReference type="PATRIC" id="fig|907348.3.peg.2801"/>
<evidence type="ECO:0000313" key="2">
    <source>
        <dbReference type="Proteomes" id="UP000003571"/>
    </source>
</evidence>
<dbReference type="Proteomes" id="UP000003571">
    <property type="component" value="Unassembled WGS sequence"/>
</dbReference>
<reference evidence="1 2" key="1">
    <citation type="submission" date="2011-09" db="EMBL/GenBank/DDBJ databases">
        <title>The draft genome of Treponema saccharophilum DSM 2985.</title>
        <authorList>
            <consortium name="US DOE Joint Genome Institute (JGI-PGF)"/>
            <person name="Lucas S."/>
            <person name="Copeland A."/>
            <person name="Lapidus A."/>
            <person name="Glavina del Rio T."/>
            <person name="Dalin E."/>
            <person name="Tice H."/>
            <person name="Bruce D."/>
            <person name="Goodwin L."/>
            <person name="Pitluck S."/>
            <person name="Peters L."/>
            <person name="Kyrpides N."/>
            <person name="Mavromatis K."/>
            <person name="Ivanova N."/>
            <person name="Markowitz V."/>
            <person name="Cheng J.-F."/>
            <person name="Hugenholtz P."/>
            <person name="Woyke T."/>
            <person name="Wu D."/>
            <person name="Gronow S."/>
            <person name="Wellnitz S."/>
            <person name="Brambilla E."/>
            <person name="Klenk H.-P."/>
            <person name="Eisen J.A."/>
        </authorList>
    </citation>
    <scope>NUCLEOTIDE SEQUENCE [LARGE SCALE GENOMIC DNA]</scope>
    <source>
        <strain evidence="1 2">DSM 2985</strain>
    </source>
</reference>
<dbReference type="eggNOG" id="COG2812">
    <property type="taxonomic scope" value="Bacteria"/>
</dbReference>
<keyword evidence="1" id="KW-0808">Transferase</keyword>
<dbReference type="STRING" id="907348.TresaDRAFT_0214"/>
<dbReference type="EC" id="2.7.7.7" evidence="1"/>
<dbReference type="PANTHER" id="PTHR11669:SF8">
    <property type="entry name" value="DNA POLYMERASE III SUBUNIT DELTA"/>
    <property type="match status" value="1"/>
</dbReference>
<protein>
    <submittedName>
        <fullName evidence="1">DNA polymerase III, delta prime subunit</fullName>
        <ecNumber evidence="1">2.7.7.7</ecNumber>
    </submittedName>
</protein>
<dbReference type="PANTHER" id="PTHR11669">
    <property type="entry name" value="REPLICATION FACTOR C / DNA POLYMERASE III GAMMA-TAU SUBUNIT"/>
    <property type="match status" value="1"/>
</dbReference>